<evidence type="ECO:0000313" key="5">
    <source>
        <dbReference type="Proteomes" id="UP000734854"/>
    </source>
</evidence>
<comment type="cofactor">
    <cofactor evidence="1">
        <name>a divalent metal cation</name>
        <dbReference type="ChEBI" id="CHEBI:60240"/>
    </cofactor>
</comment>
<organism evidence="4 5">
    <name type="scientific">Zingiber officinale</name>
    <name type="common">Ginger</name>
    <name type="synonym">Amomum zingiber</name>
    <dbReference type="NCBI Taxonomy" id="94328"/>
    <lineage>
        <taxon>Eukaryota</taxon>
        <taxon>Viridiplantae</taxon>
        <taxon>Streptophyta</taxon>
        <taxon>Embryophyta</taxon>
        <taxon>Tracheophyta</taxon>
        <taxon>Spermatophyta</taxon>
        <taxon>Magnoliopsida</taxon>
        <taxon>Liliopsida</taxon>
        <taxon>Zingiberales</taxon>
        <taxon>Zingiberaceae</taxon>
        <taxon>Zingiber</taxon>
    </lineage>
</organism>
<proteinExistence type="inferred from homology"/>
<dbReference type="InterPro" id="IPR036397">
    <property type="entry name" value="RNaseH_sf"/>
</dbReference>
<name>A0A8J5KUC3_ZINOF</name>
<keyword evidence="3" id="KW-0472">Membrane</keyword>
<evidence type="ECO:0000256" key="2">
    <source>
        <dbReference type="ARBA" id="ARBA00008372"/>
    </source>
</evidence>
<dbReference type="GO" id="GO:0000175">
    <property type="term" value="F:3'-5'-RNA exonuclease activity"/>
    <property type="evidence" value="ECO:0007669"/>
    <property type="project" value="TreeGrafter"/>
</dbReference>
<evidence type="ECO:0000313" key="4">
    <source>
        <dbReference type="EMBL" id="KAG6491237.1"/>
    </source>
</evidence>
<protein>
    <submittedName>
        <fullName evidence="4">Uncharacterized protein</fullName>
    </submittedName>
</protein>
<dbReference type="Gene3D" id="3.30.420.10">
    <property type="entry name" value="Ribonuclease H-like superfamily/Ribonuclease H"/>
    <property type="match status" value="1"/>
</dbReference>
<keyword evidence="5" id="KW-1185">Reference proteome</keyword>
<sequence length="299" mass="34498">MKIQLQRINVEFRFRNGHGRLRHAGSAICLGVLPILTLGLLPRLRPFSTDAPGGCSVAVMQVTRSNFNAALEGLRACVEESDFVVVDLEMTGVTSAPWRDSFEFDRSDVRYLKLKDSAEKFAVVQFGVCPFRWDSSKDSFFAHPHNFYIFPRNELPLHGPPDDFLWQVTSIDFLAKCQFDFNACIYEGAFLNQDTKSKRCISHNNKEQMLDSKPSFNLLLDFLNKIGWFINLYKRSNLSHEIRRQGGQKEEIGWFMHAISSRMEEQIIERKKNLLLHKVGRGKKIVLRKVGKEKKISRR</sequence>
<accession>A0A8J5KUC3</accession>
<dbReference type="InterPro" id="IPR006941">
    <property type="entry name" value="RNase_CAF1"/>
</dbReference>
<comment type="similarity">
    <text evidence="2">Belongs to the CAF1 family.</text>
</comment>
<dbReference type="Pfam" id="PF04857">
    <property type="entry name" value="CAF1"/>
    <property type="match status" value="1"/>
</dbReference>
<dbReference type="InterPro" id="IPR012337">
    <property type="entry name" value="RNaseH-like_sf"/>
</dbReference>
<evidence type="ECO:0000256" key="3">
    <source>
        <dbReference type="SAM" id="Phobius"/>
    </source>
</evidence>
<keyword evidence="3" id="KW-1133">Transmembrane helix</keyword>
<feature type="transmembrane region" description="Helical" evidence="3">
    <location>
        <begin position="21"/>
        <end position="41"/>
    </location>
</feature>
<dbReference type="AlphaFoldDB" id="A0A8J5KUC3"/>
<evidence type="ECO:0000256" key="1">
    <source>
        <dbReference type="ARBA" id="ARBA00001968"/>
    </source>
</evidence>
<keyword evidence="3" id="KW-0812">Transmembrane</keyword>
<dbReference type="PANTHER" id="PTHR15092:SF22">
    <property type="entry name" value="POLY(A)-SPECIFIC RIBONUCLEASE PNLDC1"/>
    <property type="match status" value="1"/>
</dbReference>
<dbReference type="SUPFAM" id="SSF53098">
    <property type="entry name" value="Ribonuclease H-like"/>
    <property type="match status" value="1"/>
</dbReference>
<dbReference type="Proteomes" id="UP000734854">
    <property type="component" value="Unassembled WGS sequence"/>
</dbReference>
<reference evidence="4 5" key="1">
    <citation type="submission" date="2020-08" db="EMBL/GenBank/DDBJ databases">
        <title>Plant Genome Project.</title>
        <authorList>
            <person name="Zhang R.-G."/>
        </authorList>
    </citation>
    <scope>NUCLEOTIDE SEQUENCE [LARGE SCALE GENOMIC DNA]</scope>
    <source>
        <tissue evidence="4">Rhizome</tissue>
    </source>
</reference>
<dbReference type="InterPro" id="IPR051181">
    <property type="entry name" value="CAF1_poly(A)_ribonucleases"/>
</dbReference>
<dbReference type="EMBL" id="JACMSC010000014">
    <property type="protein sequence ID" value="KAG6491237.1"/>
    <property type="molecule type" value="Genomic_DNA"/>
</dbReference>
<dbReference type="GO" id="GO:0003723">
    <property type="term" value="F:RNA binding"/>
    <property type="evidence" value="ECO:0007669"/>
    <property type="project" value="TreeGrafter"/>
</dbReference>
<gene>
    <name evidence="4" type="ORF">ZIOFF_052573</name>
</gene>
<dbReference type="PANTHER" id="PTHR15092">
    <property type="entry name" value="POLY A -SPECIFIC RIBONUCLEASE/TARGET OF EGR1, MEMBER 1"/>
    <property type="match status" value="1"/>
</dbReference>
<comment type="caution">
    <text evidence="4">The sequence shown here is derived from an EMBL/GenBank/DDBJ whole genome shotgun (WGS) entry which is preliminary data.</text>
</comment>